<dbReference type="SUPFAM" id="SSF51445">
    <property type="entry name" value="(Trans)glycosidases"/>
    <property type="match status" value="1"/>
</dbReference>
<dbReference type="CDD" id="cd03143">
    <property type="entry name" value="A4_beta-galactosidase_middle_domain"/>
    <property type="match status" value="1"/>
</dbReference>
<evidence type="ECO:0000313" key="1">
    <source>
        <dbReference type="EMBL" id="RKL64889.1"/>
    </source>
</evidence>
<name>A0A3A9JXA6_9BACI</name>
<dbReference type="InterPro" id="IPR028212">
    <property type="entry name" value="GHL6"/>
</dbReference>
<comment type="caution">
    <text evidence="1">The sequence shown here is derived from an EMBL/GenBank/DDBJ whole genome shotgun (WGS) entry which is preliminary data.</text>
</comment>
<keyword evidence="2" id="KW-1185">Reference proteome</keyword>
<reference evidence="1 2" key="1">
    <citation type="submission" date="2017-10" db="EMBL/GenBank/DDBJ databases">
        <title>Bacillus sp. nov., a halophilic bacterium isolated from a Keqin Lake.</title>
        <authorList>
            <person name="Wang H."/>
        </authorList>
    </citation>
    <scope>NUCLEOTIDE SEQUENCE [LARGE SCALE GENOMIC DNA]</scope>
    <source>
        <strain evidence="1 2">KCTC 13187</strain>
    </source>
</reference>
<proteinExistence type="predicted"/>
<dbReference type="InterPro" id="IPR017853">
    <property type="entry name" value="GH"/>
</dbReference>
<dbReference type="AlphaFoldDB" id="A0A3A9JXA6"/>
<dbReference type="OrthoDB" id="9794671at2"/>
<gene>
    <name evidence="1" type="ORF">CR203_23830</name>
</gene>
<dbReference type="EMBL" id="PDOE01000030">
    <property type="protein sequence ID" value="RKL64889.1"/>
    <property type="molecule type" value="Genomic_DNA"/>
</dbReference>
<dbReference type="Proteomes" id="UP000281498">
    <property type="component" value="Unassembled WGS sequence"/>
</dbReference>
<accession>A0A3A9JXA6</accession>
<dbReference type="Pfam" id="PF14871">
    <property type="entry name" value="GHL6"/>
    <property type="match status" value="1"/>
</dbReference>
<evidence type="ECO:0000313" key="2">
    <source>
        <dbReference type="Proteomes" id="UP000281498"/>
    </source>
</evidence>
<dbReference type="InterPro" id="IPR029062">
    <property type="entry name" value="Class_I_gatase-like"/>
</dbReference>
<dbReference type="Gene3D" id="3.20.20.80">
    <property type="entry name" value="Glycosidases"/>
    <property type="match status" value="1"/>
</dbReference>
<protein>
    <recommendedName>
        <fullName evidence="3">Beta-galactosidase trimerisation domain-containing protein</fullName>
    </recommendedName>
</protein>
<sequence length="700" mass="79692">MINSKAVLMICGGSGLKLILEEELIMVWWQEKPMRLIQTNLREIDATLDVDTYMQSLEKFSANALLFNVGGIAANYPSELKYHYVNPFLKDDFTGKVIERAHEKGMKFIARFDFSRLNEVHALSNPDWLYRSAEGNIVNYNGQVHTCINGYYQQEYSLKILKEVVEKYPVDGVFFNMIGYVTMDYSYNFHGICQCDNCLRRFTEFAGHDRLPLKADPNDPVFRDYAQFCIETVKELFDRRVTLVKNINPNIAISNYTHTNADIYRKESGSCMYFPLPECNYSATENVRTVTGSWEGMAVSNAAVHFVDFAMRHSAVSPHLTALRLVQNLVNGGWLDYYVIGTLVNQDDRLCFDLVKDIYRFHKEHEHYYTNFQSLAEVCLVAPDTKRPDSKKEFNGIVRMLSENHIQYNLLNESVLESPEAFEKLQRYKLIILADLKNMSDVAVATVDRYVEQGGKLLVTGMTSTSDKKGRPLGQVRLKSLGVKDFTHKPKTQGAYYRIREGDKSKMNGFESLDLVYLNGDALECKLEDDAKGFLGLIPSCMFGPPEKCYITEETDTPGLIFNRYGKGETAYIPWGLGAHYEKMSNHGHARVFLAKLRDVLGHREQLEVTASPLVEISLHEARGSSRRLVSAVNVSGQLGTAFHEPLPIRNIHFSLKAEREPSRVHALRRSGDIPFVYNDGQVSFSLGELDLFETIVLED</sequence>
<dbReference type="SUPFAM" id="SSF52317">
    <property type="entry name" value="Class I glutamine amidotransferase-like"/>
    <property type="match status" value="1"/>
</dbReference>
<dbReference type="Gene3D" id="3.40.50.880">
    <property type="match status" value="1"/>
</dbReference>
<evidence type="ECO:0008006" key="3">
    <source>
        <dbReference type="Google" id="ProtNLM"/>
    </source>
</evidence>
<organism evidence="1 2">
    <name type="scientific">Salipaludibacillus neizhouensis</name>
    <dbReference type="NCBI Taxonomy" id="885475"/>
    <lineage>
        <taxon>Bacteria</taxon>
        <taxon>Bacillati</taxon>
        <taxon>Bacillota</taxon>
        <taxon>Bacilli</taxon>
        <taxon>Bacillales</taxon>
        <taxon>Bacillaceae</taxon>
    </lineage>
</organism>